<evidence type="ECO:0000256" key="9">
    <source>
        <dbReference type="ARBA" id="ARBA00057626"/>
    </source>
</evidence>
<dbReference type="EMBL" id="DTMM01000072">
    <property type="protein sequence ID" value="HFT92999.1"/>
    <property type="molecule type" value="Genomic_DNA"/>
</dbReference>
<organism evidence="14">
    <name type="scientific">Leptospirillum ferriphilum</name>
    <dbReference type="NCBI Taxonomy" id="178606"/>
    <lineage>
        <taxon>Bacteria</taxon>
        <taxon>Pseudomonadati</taxon>
        <taxon>Nitrospirota</taxon>
        <taxon>Nitrospiria</taxon>
        <taxon>Nitrospirales</taxon>
        <taxon>Nitrospiraceae</taxon>
        <taxon>Leptospirillum</taxon>
    </lineage>
</organism>
<comment type="similarity">
    <text evidence="1 12">Belongs to the TRAFAC class translation factor GTPase superfamily. Classic translation factor GTPase family. LepA subfamily.</text>
</comment>
<dbReference type="CDD" id="cd01890">
    <property type="entry name" value="LepA"/>
    <property type="match status" value="1"/>
</dbReference>
<dbReference type="GO" id="GO:0045727">
    <property type="term" value="P:positive regulation of translation"/>
    <property type="evidence" value="ECO:0007669"/>
    <property type="project" value="UniProtKB-UniRule"/>
</dbReference>
<comment type="similarity">
    <text evidence="10">Belongs to the GTP-binding elongation factor family. LepA subfamily.</text>
</comment>
<feature type="domain" description="Tr-type G" evidence="13">
    <location>
        <begin position="6"/>
        <end position="188"/>
    </location>
</feature>
<dbReference type="Gene3D" id="3.40.50.300">
    <property type="entry name" value="P-loop containing nucleotide triphosphate hydrolases"/>
    <property type="match status" value="1"/>
</dbReference>
<dbReference type="Gene3D" id="2.40.30.10">
    <property type="entry name" value="Translation factors"/>
    <property type="match status" value="1"/>
</dbReference>
<comment type="catalytic activity">
    <reaction evidence="8 12">
        <text>GTP + H2O = GDP + phosphate + H(+)</text>
        <dbReference type="Rhea" id="RHEA:19669"/>
        <dbReference type="ChEBI" id="CHEBI:15377"/>
        <dbReference type="ChEBI" id="CHEBI:15378"/>
        <dbReference type="ChEBI" id="CHEBI:37565"/>
        <dbReference type="ChEBI" id="CHEBI:43474"/>
        <dbReference type="ChEBI" id="CHEBI:58189"/>
        <dbReference type="EC" id="3.6.5.n1"/>
    </reaction>
</comment>
<dbReference type="GO" id="GO:0003924">
    <property type="term" value="F:GTPase activity"/>
    <property type="evidence" value="ECO:0007669"/>
    <property type="project" value="UniProtKB-UniRule"/>
</dbReference>
<keyword evidence="7 12" id="KW-0472">Membrane</keyword>
<dbReference type="InterPro" id="IPR038363">
    <property type="entry name" value="LepA_C_sf"/>
</dbReference>
<dbReference type="Pfam" id="PF00679">
    <property type="entry name" value="EFG_C"/>
    <property type="match status" value="1"/>
</dbReference>
<dbReference type="Gene3D" id="3.30.70.2570">
    <property type="entry name" value="Elongation factor 4, C-terminal domain"/>
    <property type="match status" value="1"/>
</dbReference>
<dbReference type="InterPro" id="IPR035654">
    <property type="entry name" value="LepA_IV"/>
</dbReference>
<evidence type="ECO:0000256" key="10">
    <source>
        <dbReference type="ARBA" id="ARBA00061052"/>
    </source>
</evidence>
<evidence type="ECO:0000259" key="13">
    <source>
        <dbReference type="PROSITE" id="PS51722"/>
    </source>
</evidence>
<dbReference type="GO" id="GO:0003746">
    <property type="term" value="F:translation elongation factor activity"/>
    <property type="evidence" value="ECO:0007669"/>
    <property type="project" value="UniProtKB-UniRule"/>
</dbReference>
<dbReference type="FunFam" id="3.40.50.300:FF:000078">
    <property type="entry name" value="Elongation factor 4"/>
    <property type="match status" value="1"/>
</dbReference>
<keyword evidence="6 12" id="KW-0342">GTP-binding</keyword>
<dbReference type="AlphaFoldDB" id="A0A7C3LSV7"/>
<accession>A0A7C3LSV7</accession>
<evidence type="ECO:0000256" key="3">
    <source>
        <dbReference type="ARBA" id="ARBA00022741"/>
    </source>
</evidence>
<dbReference type="PRINTS" id="PR00315">
    <property type="entry name" value="ELONGATNFCT"/>
</dbReference>
<comment type="caution">
    <text evidence="14">The sequence shown here is derived from an EMBL/GenBank/DDBJ whole genome shotgun (WGS) entry which is preliminary data.</text>
</comment>
<evidence type="ECO:0000256" key="6">
    <source>
        <dbReference type="ARBA" id="ARBA00023134"/>
    </source>
</evidence>
<dbReference type="FunFam" id="2.40.30.10:FF:000015">
    <property type="entry name" value="Translation factor GUF1, mitochondrial"/>
    <property type="match status" value="1"/>
</dbReference>
<evidence type="ECO:0000256" key="2">
    <source>
        <dbReference type="ARBA" id="ARBA00022475"/>
    </source>
</evidence>
<dbReference type="InterPro" id="IPR035647">
    <property type="entry name" value="EFG_III/V"/>
</dbReference>
<evidence type="ECO:0000256" key="8">
    <source>
        <dbReference type="ARBA" id="ARBA00050293"/>
    </source>
</evidence>
<dbReference type="PANTHER" id="PTHR43512">
    <property type="entry name" value="TRANSLATION FACTOR GUF1-RELATED"/>
    <property type="match status" value="1"/>
</dbReference>
<sequence length="609" mass="68425">MSFPLERIRNFCIIAHIDHGKSTLADRLLEKTGSVSARETRDQQLDAMDLERERGITIKAHTVRLVYRAKDGQDYLLNLIDTPGHVDFTYEVSRSLAACEGALLVVDASQGVEAQTIANAYLALENDVHMIPVINKIDLPGADIEKTREQIEEAIGLPAEEALLISAKAGIGVDDVLEAIVRQVPPPESHPGRPLKALLFDSWFDPFQGAVILVRVFEGKIRVGDRFRLFSTGKVHEVLEISAHTPKKILLEEMGPGEVGIIVSGIKSVRETRIGDTLVLESDPAPEAFPGFHEAKPMVFCGLFPTETEQYDDLKEALEKLRLNDASFTFEMETSLALGFGFRCGFLGLLHMEIIQERLEREFQLTLISTAPTVVYRIRLAGEAKEEIQVVNPSELPPPNKIEEVFEPFILGTLFLPSEYLGSVMALCQEKRAIQKDMRYLDSRRVSIQYEMPLNEVVLDFYDRLKSISKGYASFDYEWLGYRPSNLVKVDIMVNGEQVDALSFIVHQDKAYNRARLLVEKLKEVIPRQMFEVALQAAIGSRIIARETIGAMRKNVLAKCYGGDITRKRKLLEKQKEGKKRMKQIGRVEVPQEAFMAVLRVSETGKDPG</sequence>
<dbReference type="FunFam" id="3.30.70.2570:FF:000001">
    <property type="entry name" value="Translation factor GUF1, mitochondrial"/>
    <property type="match status" value="1"/>
</dbReference>
<dbReference type="EC" id="3.6.5.n1" evidence="11 12"/>
<keyword evidence="2 12" id="KW-1003">Cell membrane</keyword>
<dbReference type="Pfam" id="PF00009">
    <property type="entry name" value="GTP_EFTU"/>
    <property type="match status" value="1"/>
</dbReference>
<evidence type="ECO:0000256" key="1">
    <source>
        <dbReference type="ARBA" id="ARBA00005454"/>
    </source>
</evidence>
<evidence type="ECO:0000256" key="5">
    <source>
        <dbReference type="ARBA" id="ARBA00022917"/>
    </source>
</evidence>
<dbReference type="InterPro" id="IPR006297">
    <property type="entry name" value="EF-4"/>
</dbReference>
<dbReference type="InterPro" id="IPR004161">
    <property type="entry name" value="EFTu-like_2"/>
</dbReference>
<keyword evidence="3 12" id="KW-0547">Nucleotide-binding</keyword>
<dbReference type="PANTHER" id="PTHR43512:SF4">
    <property type="entry name" value="TRANSLATION FACTOR GUF1 HOMOLOG, CHLOROPLASTIC"/>
    <property type="match status" value="1"/>
</dbReference>
<evidence type="ECO:0000256" key="4">
    <source>
        <dbReference type="ARBA" id="ARBA00022801"/>
    </source>
</evidence>
<protein>
    <recommendedName>
        <fullName evidence="11 12">Elongation factor 4</fullName>
        <shortName evidence="12">EF-4</shortName>
        <ecNumber evidence="11 12">3.6.5.n1</ecNumber>
    </recommendedName>
    <alternativeName>
        <fullName evidence="12">Ribosomal back-translocase LepA</fullName>
    </alternativeName>
</protein>
<dbReference type="InterPro" id="IPR013842">
    <property type="entry name" value="LepA_CTD"/>
</dbReference>
<keyword evidence="5 12" id="KW-0648">Protein biosynthesis</keyword>
<evidence type="ECO:0000313" key="14">
    <source>
        <dbReference type="EMBL" id="HFT92999.1"/>
    </source>
</evidence>
<dbReference type="Pfam" id="PF06421">
    <property type="entry name" value="LepA_C"/>
    <property type="match status" value="1"/>
</dbReference>
<keyword evidence="14" id="KW-0251">Elongation factor</keyword>
<gene>
    <name evidence="12" type="primary">lepA</name>
    <name evidence="14" type="ORF">ENX03_03465</name>
</gene>
<dbReference type="PROSITE" id="PS51722">
    <property type="entry name" value="G_TR_2"/>
    <property type="match status" value="1"/>
</dbReference>
<dbReference type="FunFam" id="3.30.70.870:FF:000004">
    <property type="entry name" value="Translation factor GUF1, mitochondrial"/>
    <property type="match status" value="1"/>
</dbReference>
<dbReference type="InterPro" id="IPR000795">
    <property type="entry name" value="T_Tr_GTP-bd_dom"/>
</dbReference>
<dbReference type="InterPro" id="IPR027417">
    <property type="entry name" value="P-loop_NTPase"/>
</dbReference>
<dbReference type="Pfam" id="PF03144">
    <property type="entry name" value="GTP_EFTU_D2"/>
    <property type="match status" value="1"/>
</dbReference>
<evidence type="ECO:0000256" key="11">
    <source>
        <dbReference type="ARBA" id="ARBA00066744"/>
    </source>
</evidence>
<dbReference type="GO" id="GO:0005525">
    <property type="term" value="F:GTP binding"/>
    <property type="evidence" value="ECO:0007669"/>
    <property type="project" value="UniProtKB-UniRule"/>
</dbReference>
<keyword evidence="4 12" id="KW-0378">Hydrolase</keyword>
<feature type="binding site" evidence="12">
    <location>
        <begin position="135"/>
        <end position="138"/>
    </location>
    <ligand>
        <name>GTP</name>
        <dbReference type="ChEBI" id="CHEBI:37565"/>
    </ligand>
</feature>
<feature type="binding site" evidence="12">
    <location>
        <begin position="18"/>
        <end position="23"/>
    </location>
    <ligand>
        <name>GTP</name>
        <dbReference type="ChEBI" id="CHEBI:37565"/>
    </ligand>
</feature>
<dbReference type="InterPro" id="IPR005225">
    <property type="entry name" value="Small_GTP-bd"/>
</dbReference>
<dbReference type="SUPFAM" id="SSF52540">
    <property type="entry name" value="P-loop containing nucleoside triphosphate hydrolases"/>
    <property type="match status" value="1"/>
</dbReference>
<dbReference type="FunFam" id="3.30.70.240:FF:000007">
    <property type="entry name" value="Translation factor GUF1, mitochondrial"/>
    <property type="match status" value="1"/>
</dbReference>
<evidence type="ECO:0000256" key="7">
    <source>
        <dbReference type="ARBA" id="ARBA00023136"/>
    </source>
</evidence>
<dbReference type="CDD" id="cd03699">
    <property type="entry name" value="EF4_II"/>
    <property type="match status" value="1"/>
</dbReference>
<dbReference type="Gene3D" id="3.30.70.870">
    <property type="entry name" value="Elongation Factor G (Translational Gtpase), domain 3"/>
    <property type="match status" value="1"/>
</dbReference>
<dbReference type="NCBIfam" id="TIGR00231">
    <property type="entry name" value="small_GTP"/>
    <property type="match status" value="1"/>
</dbReference>
<dbReference type="NCBIfam" id="TIGR01393">
    <property type="entry name" value="lepA"/>
    <property type="match status" value="1"/>
</dbReference>
<reference evidence="14" key="1">
    <citation type="journal article" date="2020" name="mSystems">
        <title>Genome- and Community-Level Interaction Insights into Carbon Utilization and Element Cycling Functions of Hydrothermarchaeota in Hydrothermal Sediment.</title>
        <authorList>
            <person name="Zhou Z."/>
            <person name="Liu Y."/>
            <person name="Xu W."/>
            <person name="Pan J."/>
            <person name="Luo Z.H."/>
            <person name="Li M."/>
        </authorList>
    </citation>
    <scope>NUCLEOTIDE SEQUENCE [LARGE SCALE GENOMIC DNA]</scope>
    <source>
        <strain evidence="14">SpSt-902</strain>
    </source>
</reference>
<dbReference type="HAMAP" id="MF_00071">
    <property type="entry name" value="LepA"/>
    <property type="match status" value="1"/>
</dbReference>
<dbReference type="SUPFAM" id="SSF54980">
    <property type="entry name" value="EF-G C-terminal domain-like"/>
    <property type="match status" value="2"/>
</dbReference>
<name>A0A7C3LSV7_9BACT</name>
<dbReference type="InterPro" id="IPR000640">
    <property type="entry name" value="EFG_V-like"/>
</dbReference>
<evidence type="ECO:0000256" key="12">
    <source>
        <dbReference type="HAMAP-Rule" id="MF_00071"/>
    </source>
</evidence>
<dbReference type="CDD" id="cd03709">
    <property type="entry name" value="lepA_C"/>
    <property type="match status" value="1"/>
</dbReference>
<dbReference type="GO" id="GO:0043022">
    <property type="term" value="F:ribosome binding"/>
    <property type="evidence" value="ECO:0007669"/>
    <property type="project" value="UniProtKB-UniRule"/>
</dbReference>
<dbReference type="CDD" id="cd16260">
    <property type="entry name" value="EF4_III"/>
    <property type="match status" value="1"/>
</dbReference>
<dbReference type="GO" id="GO:0005886">
    <property type="term" value="C:plasma membrane"/>
    <property type="evidence" value="ECO:0007669"/>
    <property type="project" value="UniProtKB-SubCell"/>
</dbReference>
<proteinExistence type="inferred from homology"/>
<comment type="function">
    <text evidence="9 12">Required for accurate and efficient protein synthesis under certain stress conditions. May act as a fidelity factor of the translation reaction, by catalyzing a one-codon backward translocation of tRNAs on improperly translocated ribosomes. Back-translocation proceeds from a post-translocation (POST) complex to a pre-translocation (PRE) complex, thus giving elongation factor G a second chance to translocate the tRNAs correctly. Binds to ribosomes in a GTP-dependent manner.</text>
</comment>
<dbReference type="Gene3D" id="3.30.70.240">
    <property type="match status" value="1"/>
</dbReference>
<comment type="subcellular location">
    <subcellularLocation>
        <location evidence="12">Cell membrane</location>
        <topology evidence="12">Peripheral membrane protein</topology>
        <orientation evidence="12">Cytoplasmic side</orientation>
    </subcellularLocation>
</comment>